<reference evidence="18" key="1">
    <citation type="journal article" date="2015" name="MBio">
        <title>Genome-Resolved Metagenomic Analysis Reveals Roles for Candidate Phyla and Other Microbial Community Members in Biogeochemical Transformations in Oil Reservoirs.</title>
        <authorList>
            <person name="Hu P."/>
            <person name="Tom L."/>
            <person name="Singh A."/>
            <person name="Thomas B.C."/>
            <person name="Baker B.J."/>
            <person name="Piceno Y.M."/>
            <person name="Andersen G.L."/>
            <person name="Banfield J.F."/>
        </authorList>
    </citation>
    <scope>NUCLEOTIDE SEQUENCE [LARGE SCALE GENOMIC DNA]</scope>
</reference>
<feature type="transmembrane region" description="Helical" evidence="16">
    <location>
        <begin position="394"/>
        <end position="416"/>
    </location>
</feature>
<evidence type="ECO:0000313" key="17">
    <source>
        <dbReference type="EMBL" id="KUK76835.1"/>
    </source>
</evidence>
<dbReference type="GO" id="GO:0008360">
    <property type="term" value="P:regulation of cell shape"/>
    <property type="evidence" value="ECO:0007669"/>
    <property type="project" value="UniProtKB-KW"/>
</dbReference>
<dbReference type="NCBIfam" id="NF037961">
    <property type="entry name" value="RodA_shape"/>
    <property type="match status" value="1"/>
</dbReference>
<gene>
    <name evidence="17" type="ORF">XD93_0695</name>
</gene>
<evidence type="ECO:0000256" key="13">
    <source>
        <dbReference type="ARBA" id="ARBA00041418"/>
    </source>
</evidence>
<dbReference type="EMBL" id="LGGO01000097">
    <property type="protein sequence ID" value="KUK76835.1"/>
    <property type="molecule type" value="Genomic_DNA"/>
</dbReference>
<evidence type="ECO:0000256" key="10">
    <source>
        <dbReference type="ARBA" id="ARBA00033270"/>
    </source>
</evidence>
<feature type="transmembrane region" description="Helical" evidence="16">
    <location>
        <begin position="331"/>
        <end position="351"/>
    </location>
</feature>
<comment type="catalytic activity">
    <reaction evidence="15">
        <text>[GlcNAc-(1-&gt;4)-Mur2Ac(oyl-L-Ala-gamma-D-Glu-L-Lys-D-Ala-D-Ala)](n)-di-trans,octa-cis-undecaprenyl diphosphate + beta-D-GlcNAc-(1-&gt;4)-Mur2Ac(oyl-L-Ala-gamma-D-Glu-L-Lys-D-Ala-D-Ala)-di-trans,octa-cis-undecaprenyl diphosphate = [GlcNAc-(1-&gt;4)-Mur2Ac(oyl-L-Ala-gamma-D-Glu-L-Lys-D-Ala-D-Ala)](n+1)-di-trans,octa-cis-undecaprenyl diphosphate + di-trans,octa-cis-undecaprenyl diphosphate + H(+)</text>
        <dbReference type="Rhea" id="RHEA:23708"/>
        <dbReference type="Rhea" id="RHEA-COMP:9602"/>
        <dbReference type="Rhea" id="RHEA-COMP:9603"/>
        <dbReference type="ChEBI" id="CHEBI:15378"/>
        <dbReference type="ChEBI" id="CHEBI:58405"/>
        <dbReference type="ChEBI" id="CHEBI:60033"/>
        <dbReference type="ChEBI" id="CHEBI:78435"/>
        <dbReference type="EC" id="2.4.99.28"/>
    </reaction>
</comment>
<keyword evidence="4 16" id="KW-0812">Transmembrane</keyword>
<feature type="transmembrane region" description="Helical" evidence="16">
    <location>
        <begin position="108"/>
        <end position="134"/>
    </location>
</feature>
<evidence type="ECO:0000256" key="15">
    <source>
        <dbReference type="ARBA" id="ARBA00049902"/>
    </source>
</evidence>
<dbReference type="GO" id="GO:0015648">
    <property type="term" value="F:lipid-linked peptidoglycan transporter activity"/>
    <property type="evidence" value="ECO:0007669"/>
    <property type="project" value="TreeGrafter"/>
</dbReference>
<keyword evidence="2" id="KW-0328">Glycosyltransferase</keyword>
<dbReference type="PANTHER" id="PTHR30474">
    <property type="entry name" value="CELL CYCLE PROTEIN"/>
    <property type="match status" value="1"/>
</dbReference>
<keyword evidence="6" id="KW-0573">Peptidoglycan synthesis</keyword>
<comment type="similarity">
    <text evidence="11">Belongs to the SEDS family. FtsW subfamily.</text>
</comment>
<keyword evidence="7 16" id="KW-1133">Transmembrane helix</keyword>
<dbReference type="GO" id="GO:0051301">
    <property type="term" value="P:cell division"/>
    <property type="evidence" value="ECO:0007669"/>
    <property type="project" value="InterPro"/>
</dbReference>
<proteinExistence type="inferred from homology"/>
<protein>
    <recommendedName>
        <fullName evidence="12">Probable peptidoglycan glycosyltransferase FtsW</fullName>
        <ecNumber evidence="14">2.4.99.28</ecNumber>
    </recommendedName>
    <alternativeName>
        <fullName evidence="13">Cell division protein FtsW</fullName>
    </alternativeName>
    <alternativeName>
        <fullName evidence="10">Cell wall polymerase</fullName>
    </alternativeName>
    <alternativeName>
        <fullName evidence="9">Peptidoglycan polymerase</fullName>
    </alternativeName>
</protein>
<evidence type="ECO:0000256" key="8">
    <source>
        <dbReference type="ARBA" id="ARBA00023136"/>
    </source>
</evidence>
<evidence type="ECO:0000256" key="6">
    <source>
        <dbReference type="ARBA" id="ARBA00022984"/>
    </source>
</evidence>
<keyword evidence="5" id="KW-0133">Cell shape</keyword>
<feature type="transmembrane region" description="Helical" evidence="16">
    <location>
        <begin position="50"/>
        <end position="68"/>
    </location>
</feature>
<dbReference type="GO" id="GO:0009252">
    <property type="term" value="P:peptidoglycan biosynthetic process"/>
    <property type="evidence" value="ECO:0007669"/>
    <property type="project" value="UniProtKB-KW"/>
</dbReference>
<dbReference type="GO" id="GO:0005886">
    <property type="term" value="C:plasma membrane"/>
    <property type="evidence" value="ECO:0007669"/>
    <property type="project" value="TreeGrafter"/>
</dbReference>
<dbReference type="InterPro" id="IPR001182">
    <property type="entry name" value="FtsW/RodA"/>
</dbReference>
<name>A0A101HHA5_9BACT</name>
<dbReference type="PANTHER" id="PTHR30474:SF2">
    <property type="entry name" value="PEPTIDOGLYCAN GLYCOSYLTRANSFERASE FTSW-RELATED"/>
    <property type="match status" value="1"/>
</dbReference>
<feature type="transmembrane region" description="Helical" evidence="16">
    <location>
        <begin position="363"/>
        <end position="382"/>
    </location>
</feature>
<accession>A0A101HHA5</accession>
<feature type="transmembrane region" description="Helical" evidence="16">
    <location>
        <begin position="238"/>
        <end position="258"/>
    </location>
</feature>
<dbReference type="AlphaFoldDB" id="A0A101HHA5"/>
<feature type="transmembrane region" description="Helical" evidence="16">
    <location>
        <begin position="80"/>
        <end position="102"/>
    </location>
</feature>
<evidence type="ECO:0000256" key="7">
    <source>
        <dbReference type="ARBA" id="ARBA00022989"/>
    </source>
</evidence>
<sequence length="438" mass="48626">MDRFLSESKDRFNIDLKILIPSILISIIGVVTLLSTTILPNGTFGDRTVVTRQIIFILVGYFLYFIMTKIDLSYTKYWQVILPIYIGTLILLILVLAIGPVINNVQRWLVIGGIQIQPSEFAKITVVFLTAFILSQKDKYNQWVLLIISLLLILPIVVLVYMEPDGSMSVLLLMIWFFVAFTGLDNQLRNTVAMIIVILGTLGFLISAIVGNLIWLLLVLVALIVSIFAFYYRDQWRLLIIISFLLSILLGIGSGVVWDSVLKDYQKERIEVFLDPTKDTGDAGFNVNQAKIAIGSGQIWGKGFGNGTQSKRSFLPEYRTDFIFASFAEEFGLVGSVFLLLLFSVIILTGLIRTISLGSQPFFAMLMIGFTVKLLLEVFINIGTNTGVIPATGIPLPLVSAGGSSIIVTLFSLGVIQSIISHSIQVDDSEQLVQTYEN</sequence>
<feature type="transmembrane region" description="Helical" evidence="16">
    <location>
        <begin position="191"/>
        <end position="208"/>
    </location>
</feature>
<keyword evidence="3" id="KW-0808">Transferase</keyword>
<evidence type="ECO:0000256" key="5">
    <source>
        <dbReference type="ARBA" id="ARBA00022960"/>
    </source>
</evidence>
<comment type="caution">
    <text evidence="17">The sequence shown here is derived from an EMBL/GenBank/DDBJ whole genome shotgun (WGS) entry which is preliminary data.</text>
</comment>
<feature type="transmembrane region" description="Helical" evidence="16">
    <location>
        <begin position="214"/>
        <end position="231"/>
    </location>
</feature>
<evidence type="ECO:0000256" key="14">
    <source>
        <dbReference type="ARBA" id="ARBA00044770"/>
    </source>
</evidence>
<evidence type="ECO:0000256" key="12">
    <source>
        <dbReference type="ARBA" id="ARBA00041185"/>
    </source>
</evidence>
<comment type="subcellular location">
    <subcellularLocation>
        <location evidence="1">Membrane</location>
        <topology evidence="1">Multi-pass membrane protein</topology>
    </subcellularLocation>
</comment>
<evidence type="ECO:0000256" key="3">
    <source>
        <dbReference type="ARBA" id="ARBA00022679"/>
    </source>
</evidence>
<feature type="transmembrane region" description="Helical" evidence="16">
    <location>
        <begin position="143"/>
        <end position="162"/>
    </location>
</feature>
<dbReference type="EC" id="2.4.99.28" evidence="14"/>
<evidence type="ECO:0000256" key="4">
    <source>
        <dbReference type="ARBA" id="ARBA00022692"/>
    </source>
</evidence>
<dbReference type="GO" id="GO:0008955">
    <property type="term" value="F:peptidoglycan glycosyltransferase activity"/>
    <property type="evidence" value="ECO:0007669"/>
    <property type="project" value="UniProtKB-EC"/>
</dbReference>
<dbReference type="Proteomes" id="UP000053904">
    <property type="component" value="Unassembled WGS sequence"/>
</dbReference>
<dbReference type="GO" id="GO:0032153">
    <property type="term" value="C:cell division site"/>
    <property type="evidence" value="ECO:0007669"/>
    <property type="project" value="TreeGrafter"/>
</dbReference>
<organism evidence="17 18">
    <name type="scientific">candidate division WS6 bacterium 34_10</name>
    <dbReference type="NCBI Taxonomy" id="1641389"/>
    <lineage>
        <taxon>Bacteria</taxon>
        <taxon>Candidatus Dojkabacteria</taxon>
    </lineage>
</organism>
<dbReference type="Pfam" id="PF01098">
    <property type="entry name" value="FTSW_RODA_SPOVE"/>
    <property type="match status" value="1"/>
</dbReference>
<evidence type="ECO:0000313" key="18">
    <source>
        <dbReference type="Proteomes" id="UP000053904"/>
    </source>
</evidence>
<evidence type="ECO:0000256" key="11">
    <source>
        <dbReference type="ARBA" id="ARBA00038053"/>
    </source>
</evidence>
<dbReference type="PATRIC" id="fig|1641389.3.peg.843"/>
<evidence type="ECO:0000256" key="9">
    <source>
        <dbReference type="ARBA" id="ARBA00032370"/>
    </source>
</evidence>
<feature type="transmembrane region" description="Helical" evidence="16">
    <location>
        <begin position="168"/>
        <end position="184"/>
    </location>
</feature>
<evidence type="ECO:0000256" key="16">
    <source>
        <dbReference type="SAM" id="Phobius"/>
    </source>
</evidence>
<evidence type="ECO:0000256" key="1">
    <source>
        <dbReference type="ARBA" id="ARBA00004141"/>
    </source>
</evidence>
<feature type="transmembrane region" description="Helical" evidence="16">
    <location>
        <begin position="18"/>
        <end position="38"/>
    </location>
</feature>
<evidence type="ECO:0000256" key="2">
    <source>
        <dbReference type="ARBA" id="ARBA00022676"/>
    </source>
</evidence>
<keyword evidence="8 16" id="KW-0472">Membrane</keyword>